<keyword evidence="2" id="KW-1185">Reference proteome</keyword>
<name>A0ABN0UKD9_9PSEU</name>
<evidence type="ECO:0000313" key="2">
    <source>
        <dbReference type="Proteomes" id="UP001500416"/>
    </source>
</evidence>
<dbReference type="Proteomes" id="UP001500416">
    <property type="component" value="Unassembled WGS sequence"/>
</dbReference>
<proteinExistence type="predicted"/>
<sequence length="113" mass="11811">MSEPVLVTIAASLASRAFAGLYALVRAKFADDPEATAALTAAEGAAPDSPQVAALSEVLRRAEAEDAAFGDRLRREHERVTVRQTGRVNNHVTGNPTGPVVQAGEINGGITFK</sequence>
<protein>
    <submittedName>
        <fullName evidence="1">Uncharacterized protein</fullName>
    </submittedName>
</protein>
<accession>A0ABN0UKD9</accession>
<dbReference type="EMBL" id="BAAABU010000021">
    <property type="protein sequence ID" value="GAA0253546.1"/>
    <property type="molecule type" value="Genomic_DNA"/>
</dbReference>
<dbReference type="RefSeq" id="WP_343937726.1">
    <property type="nucleotide sequence ID" value="NZ_BAAABU010000021.1"/>
</dbReference>
<reference evidence="1 2" key="1">
    <citation type="journal article" date="2019" name="Int. J. Syst. Evol. Microbiol.">
        <title>The Global Catalogue of Microorganisms (GCM) 10K type strain sequencing project: providing services to taxonomists for standard genome sequencing and annotation.</title>
        <authorList>
            <consortium name="The Broad Institute Genomics Platform"/>
            <consortium name="The Broad Institute Genome Sequencing Center for Infectious Disease"/>
            <person name="Wu L."/>
            <person name="Ma J."/>
        </authorList>
    </citation>
    <scope>NUCLEOTIDE SEQUENCE [LARGE SCALE GENOMIC DNA]</scope>
    <source>
        <strain evidence="1 2">JCM 3380</strain>
    </source>
</reference>
<evidence type="ECO:0000313" key="1">
    <source>
        <dbReference type="EMBL" id="GAA0253546.1"/>
    </source>
</evidence>
<organism evidence="1 2">
    <name type="scientific">Saccharothrix mutabilis subsp. mutabilis</name>
    <dbReference type="NCBI Taxonomy" id="66855"/>
    <lineage>
        <taxon>Bacteria</taxon>
        <taxon>Bacillati</taxon>
        <taxon>Actinomycetota</taxon>
        <taxon>Actinomycetes</taxon>
        <taxon>Pseudonocardiales</taxon>
        <taxon>Pseudonocardiaceae</taxon>
        <taxon>Saccharothrix</taxon>
    </lineage>
</organism>
<comment type="caution">
    <text evidence="1">The sequence shown here is derived from an EMBL/GenBank/DDBJ whole genome shotgun (WGS) entry which is preliminary data.</text>
</comment>
<gene>
    <name evidence="1" type="ORF">GCM10010492_62760</name>
</gene>